<dbReference type="FunFam" id="1.20.5.340:FF:000016">
    <property type="entry name" value="Rho-associated protein kinase 2"/>
    <property type="match status" value="1"/>
</dbReference>
<keyword evidence="4" id="KW-0808">Transferase</keyword>
<dbReference type="GO" id="GO:0005737">
    <property type="term" value="C:cytoplasm"/>
    <property type="evidence" value="ECO:0007669"/>
    <property type="project" value="TreeGrafter"/>
</dbReference>
<evidence type="ECO:0000256" key="10">
    <source>
        <dbReference type="ARBA" id="ARBA00022840"/>
    </source>
</evidence>
<feature type="domain" description="Protein kinase" evidence="15">
    <location>
        <begin position="3"/>
        <end position="293"/>
    </location>
</feature>
<dbReference type="Pfam" id="PF00069">
    <property type="entry name" value="Pkinase"/>
    <property type="match status" value="1"/>
</dbReference>
<gene>
    <name evidence="18" type="primary">LOC107681539</name>
</gene>
<dbReference type="InterPro" id="IPR000719">
    <property type="entry name" value="Prot_kinase_dom"/>
</dbReference>
<dbReference type="InterPro" id="IPR046349">
    <property type="entry name" value="C1-like_sf"/>
</dbReference>
<dbReference type="GO" id="GO:0048598">
    <property type="term" value="P:embryonic morphogenesis"/>
    <property type="evidence" value="ECO:0007669"/>
    <property type="project" value="TreeGrafter"/>
</dbReference>
<dbReference type="CDD" id="cd01242">
    <property type="entry name" value="PH_ROCK"/>
    <property type="match status" value="1"/>
</dbReference>
<dbReference type="SUPFAM" id="SSF56112">
    <property type="entry name" value="Protein kinase-like (PK-like)"/>
    <property type="match status" value="1"/>
</dbReference>
<dbReference type="Gene3D" id="3.30.200.20">
    <property type="entry name" value="Phosphorylase Kinase, domain 1"/>
    <property type="match status" value="1"/>
</dbReference>
<dbReference type="GO" id="GO:0000281">
    <property type="term" value="P:mitotic cytokinesis"/>
    <property type="evidence" value="ECO:0007669"/>
    <property type="project" value="TreeGrafter"/>
</dbReference>
<evidence type="ECO:0000259" key="17">
    <source>
        <dbReference type="PROSITE" id="PS51285"/>
    </source>
</evidence>
<dbReference type="EC" id="2.7.11.1" evidence="1"/>
<dbReference type="GO" id="GO:0005813">
    <property type="term" value="C:centrosome"/>
    <property type="evidence" value="ECO:0007669"/>
    <property type="project" value="TreeGrafter"/>
</dbReference>
<dbReference type="SUPFAM" id="SSF50729">
    <property type="entry name" value="PH domain-like"/>
    <property type="match status" value="1"/>
</dbReference>
<feature type="region of interest" description="Disordered" evidence="13">
    <location>
        <begin position="903"/>
        <end position="929"/>
    </location>
</feature>
<evidence type="ECO:0000256" key="11">
    <source>
        <dbReference type="ARBA" id="ARBA00023054"/>
    </source>
</evidence>
<dbReference type="SMART" id="SM00220">
    <property type="entry name" value="S_TKc"/>
    <property type="match status" value="1"/>
</dbReference>
<evidence type="ECO:0000256" key="2">
    <source>
        <dbReference type="ARBA" id="ARBA00022527"/>
    </source>
</evidence>
<evidence type="ECO:0000256" key="9">
    <source>
        <dbReference type="ARBA" id="ARBA00022833"/>
    </source>
</evidence>
<keyword evidence="6" id="KW-0547">Nucleotide-binding</keyword>
<dbReference type="InterPro" id="IPR057529">
    <property type="entry name" value="MRCK/ROCK_PH"/>
</dbReference>
<dbReference type="GO" id="GO:0072518">
    <property type="term" value="F:Rho-dependent protein serine/threonine kinase activity"/>
    <property type="evidence" value="ECO:0007669"/>
    <property type="project" value="TreeGrafter"/>
</dbReference>
<feature type="domain" description="AGC-kinase C-terminal" evidence="17">
    <location>
        <begin position="294"/>
        <end position="348"/>
    </location>
</feature>
<dbReference type="InterPro" id="IPR050839">
    <property type="entry name" value="Rho-assoc_Ser/Thr_Kinase"/>
</dbReference>
<dbReference type="GO" id="GO:1901888">
    <property type="term" value="P:regulation of cell junction assembly"/>
    <property type="evidence" value="ECO:0007669"/>
    <property type="project" value="TreeGrafter"/>
</dbReference>
<accession>A0A671M0X3</accession>
<evidence type="ECO:0000256" key="12">
    <source>
        <dbReference type="SAM" id="Coils"/>
    </source>
</evidence>
<feature type="compositionally biased region" description="Low complexity" evidence="13">
    <location>
        <begin position="1231"/>
        <end position="1249"/>
    </location>
</feature>
<dbReference type="CDD" id="cd11638">
    <property type="entry name" value="HR1_ROCK2"/>
    <property type="match status" value="1"/>
</dbReference>
<dbReference type="PANTHER" id="PTHR22988:SF28">
    <property type="entry name" value="RHO-ASSOCIATED PROTEIN KINASE 2"/>
    <property type="match status" value="1"/>
</dbReference>
<keyword evidence="19" id="KW-1185">Reference proteome</keyword>
<dbReference type="InterPro" id="IPR008271">
    <property type="entry name" value="Ser/Thr_kinase_AS"/>
</dbReference>
<protein>
    <recommendedName>
        <fullName evidence="1">non-specific serine/threonine protein kinase</fullName>
        <ecNumber evidence="1">2.7.11.1</ecNumber>
    </recommendedName>
</protein>
<sequence>MRYSVFVFLFQDSMNALVLDLDFPALRKNKNIETFLNRCEYLLLRGHVRHKASQKVYAMKVLSKFEMIKRSDSAFFWEERDIMAFADSPWVVQLCCAFQDDRSLYMVMEYMPGGDLVNLTSTYDVPEKWAKFYTAEVVLALDAIHSMGFIHRDVKPDNMLLDRYGHLKLADFGTCMKMDGTGMVHCDTAVGTPDYISPEVLKSQGGDGYYGRECDWWSVGVFIYEMLVGDTPFYADSLVGTYSKIMDHKNSLNFPGDVEISQEAKNIICAFLTDREVRLGRSGVEEIKRHPFFKNDQWTFSTIRETAAPVVPELSSDIDTSNFDEIEEDKGELETFPTSKAFIGNQLPFLQKKLHSLEEQLNNEMQAKDELEQKYRSNCSRLEKITKELDEEINSRKGLEATLRQLEREKALLQHKSVESHRRAESEADRKRCLENEVNSLRDQLDEMKKKNQNSHISNEKNIHLQKQLDEANALLRAESDAAARLRKSQTESSKQLQQLEAHVRELQDKCCMLENSKLMLERENISLQAALDTEKREQTQGSETISDLQVRISGLEEEVKQVRQALSKAETEKRQLQEKLTDLEKEKSNNQIDMTYKLKMLQQGLEQEEAAHKATKARLADKNKISESIEGAKSGAVKELEQKLQEERSSKLRVENRVLELEKKNSMLDCDYKQSLQKLEELRRHKERLTEEVKDLSLKIEQEVQKRTLTQNDLKILNQQLSTLRTSEKQLKQEINHLLEIKRSLEKQNMELRKYATHTLYKTQVRELKEECEEKNKLYKDMQQNLQELQEERDSLAAQLEITLTKADSEQLARSIAEEQYSDLEKEKIMKELEIKEMMARHRQELAEKDTTITSLEEANRTLTNDVANLANEKEELNNKLKETQDCKLPRSYTDSEIMNRKEVRGGGSRRGNDTDVRRKEKENRKLQLELRSEKEKLNSTIIKYQREINDMQAQLADESQVRIELQMALDSKDSDIEQLRSLLNSLNVQSLDSASMSSGPDMDTDESLPETRLEGWLSLPVRNNNKRFGWERKYVVVSSKKILFYNSEQDKEQSNPYMVLDIDKLFHVRSVTQTDVYRADAKEIPRIFQILYANEGESKKEQELEPLPGDKSSYICHKGHEFIHTLYHFPTNCEACTKPLWNMFKPPPALECRRCHIKCHKDHMDKKEEVIAPCRVNYDVSTAKNLLLLASSQEDQQKWVSRLMKKIPKKPPAPEAPHRSSPRVPVKVQSSQSMRRPSRQIPSGKPR</sequence>
<dbReference type="GO" id="GO:0032956">
    <property type="term" value="P:regulation of actin cytoskeleton organization"/>
    <property type="evidence" value="ECO:0007669"/>
    <property type="project" value="InterPro"/>
</dbReference>
<dbReference type="Pfam" id="PF25346">
    <property type="entry name" value="PH_MRCK"/>
    <property type="match status" value="1"/>
</dbReference>
<dbReference type="FunFam" id="1.10.510.10:FF:000047">
    <property type="entry name" value="Rho-associated protein kinase 1"/>
    <property type="match status" value="1"/>
</dbReference>
<dbReference type="InterPro" id="IPR037311">
    <property type="entry name" value="ROCK2_HR1"/>
</dbReference>
<reference evidence="18" key="2">
    <citation type="submission" date="2025-09" db="UniProtKB">
        <authorList>
            <consortium name="Ensembl"/>
        </authorList>
    </citation>
    <scope>IDENTIFICATION</scope>
</reference>
<dbReference type="Gene3D" id="1.20.5.340">
    <property type="match status" value="1"/>
</dbReference>
<dbReference type="PANTHER" id="PTHR22988">
    <property type="entry name" value="MYOTONIC DYSTROPHY S/T KINASE-RELATED"/>
    <property type="match status" value="1"/>
</dbReference>
<evidence type="ECO:0000256" key="6">
    <source>
        <dbReference type="ARBA" id="ARBA00022741"/>
    </source>
</evidence>
<dbReference type="CDD" id="cd20875">
    <property type="entry name" value="C1_ROCK2"/>
    <property type="match status" value="1"/>
</dbReference>
<feature type="domain" description="Phorbol-ester/DAG-type" evidence="16">
    <location>
        <begin position="1121"/>
        <end position="1176"/>
    </location>
</feature>
<dbReference type="SMART" id="SM00233">
    <property type="entry name" value="PH"/>
    <property type="match status" value="1"/>
</dbReference>
<dbReference type="SUPFAM" id="SSF57889">
    <property type="entry name" value="Cysteine-rich domain"/>
    <property type="match status" value="1"/>
</dbReference>
<evidence type="ECO:0000256" key="7">
    <source>
        <dbReference type="ARBA" id="ARBA00022771"/>
    </source>
</evidence>
<dbReference type="GO" id="GO:0031032">
    <property type="term" value="P:actomyosin structure organization"/>
    <property type="evidence" value="ECO:0007669"/>
    <property type="project" value="TreeGrafter"/>
</dbReference>
<evidence type="ECO:0000256" key="13">
    <source>
        <dbReference type="SAM" id="MobiDB-lite"/>
    </source>
</evidence>
<dbReference type="InterPro" id="IPR011993">
    <property type="entry name" value="PH-like_dom_sf"/>
</dbReference>
<evidence type="ECO:0000256" key="1">
    <source>
        <dbReference type="ARBA" id="ARBA00012513"/>
    </source>
</evidence>
<evidence type="ECO:0000256" key="3">
    <source>
        <dbReference type="ARBA" id="ARBA00022553"/>
    </source>
</evidence>
<dbReference type="InterPro" id="IPR011009">
    <property type="entry name" value="Kinase-like_dom_sf"/>
</dbReference>
<dbReference type="FunFam" id="3.30.60.20:FF:000036">
    <property type="entry name" value="Rho-associated protein kinase 1"/>
    <property type="match status" value="1"/>
</dbReference>
<dbReference type="Proteomes" id="UP000472260">
    <property type="component" value="Unassembled WGS sequence"/>
</dbReference>
<keyword evidence="2" id="KW-0723">Serine/threonine-protein kinase</keyword>
<evidence type="ECO:0000256" key="8">
    <source>
        <dbReference type="ARBA" id="ARBA00022777"/>
    </source>
</evidence>
<feature type="domain" description="PH" evidence="14">
    <location>
        <begin position="1012"/>
        <end position="1210"/>
    </location>
</feature>
<organism evidence="18 19">
    <name type="scientific">Sinocyclocheilus anshuiensis</name>
    <dbReference type="NCBI Taxonomy" id="1608454"/>
    <lineage>
        <taxon>Eukaryota</taxon>
        <taxon>Metazoa</taxon>
        <taxon>Chordata</taxon>
        <taxon>Craniata</taxon>
        <taxon>Vertebrata</taxon>
        <taxon>Euteleostomi</taxon>
        <taxon>Actinopterygii</taxon>
        <taxon>Neopterygii</taxon>
        <taxon>Teleostei</taxon>
        <taxon>Ostariophysi</taxon>
        <taxon>Cypriniformes</taxon>
        <taxon>Cyprinidae</taxon>
        <taxon>Cyprininae</taxon>
        <taxon>Sinocyclocheilus</taxon>
    </lineage>
</organism>
<dbReference type="InterPro" id="IPR002219">
    <property type="entry name" value="PKC_DAG/PE"/>
</dbReference>
<evidence type="ECO:0000259" key="16">
    <source>
        <dbReference type="PROSITE" id="PS50081"/>
    </source>
</evidence>
<dbReference type="GO" id="GO:0006939">
    <property type="term" value="P:smooth muscle contraction"/>
    <property type="evidence" value="ECO:0007669"/>
    <property type="project" value="InterPro"/>
</dbReference>
<dbReference type="GO" id="GO:0030866">
    <property type="term" value="P:cortical actin cytoskeleton organization"/>
    <property type="evidence" value="ECO:0007669"/>
    <property type="project" value="TreeGrafter"/>
</dbReference>
<evidence type="ECO:0000256" key="4">
    <source>
        <dbReference type="ARBA" id="ARBA00022679"/>
    </source>
</evidence>
<feature type="coiled-coil region" evidence="12">
    <location>
        <begin position="347"/>
        <end position="888"/>
    </location>
</feature>
<dbReference type="PROSITE" id="PS50003">
    <property type="entry name" value="PH_DOMAIN"/>
    <property type="match status" value="1"/>
</dbReference>
<dbReference type="InterPro" id="IPR001849">
    <property type="entry name" value="PH_domain"/>
</dbReference>
<dbReference type="Gene3D" id="2.30.29.30">
    <property type="entry name" value="Pleckstrin-homology domain (PH domain)/Phosphotyrosine-binding domain (PTB)"/>
    <property type="match status" value="1"/>
</dbReference>
<dbReference type="PROSITE" id="PS50081">
    <property type="entry name" value="ZF_DAG_PE_2"/>
    <property type="match status" value="1"/>
</dbReference>
<evidence type="ECO:0000313" key="18">
    <source>
        <dbReference type="Ensembl" id="ENSSANP00000024223.1"/>
    </source>
</evidence>
<keyword evidence="5" id="KW-0479">Metal-binding</keyword>
<dbReference type="CDD" id="cd22250">
    <property type="entry name" value="ROCK_SBD"/>
    <property type="match status" value="1"/>
</dbReference>
<dbReference type="PROSITE" id="PS50011">
    <property type="entry name" value="PROTEIN_KINASE_DOM"/>
    <property type="match status" value="1"/>
</dbReference>
<keyword evidence="8" id="KW-0418">Kinase</keyword>
<evidence type="ECO:0000259" key="14">
    <source>
        <dbReference type="PROSITE" id="PS50003"/>
    </source>
</evidence>
<keyword evidence="9" id="KW-0862">Zinc</keyword>
<keyword evidence="11 12" id="KW-0175">Coiled coil</keyword>
<proteinExistence type="predicted"/>
<reference evidence="18" key="1">
    <citation type="submission" date="2025-08" db="UniProtKB">
        <authorList>
            <consortium name="Ensembl"/>
        </authorList>
    </citation>
    <scope>IDENTIFICATION</scope>
</reference>
<keyword evidence="3" id="KW-0597">Phosphoprotein</keyword>
<keyword evidence="7" id="KW-0863">Zinc-finger</keyword>
<dbReference type="PROSITE" id="PS00108">
    <property type="entry name" value="PROTEIN_KINASE_ST"/>
    <property type="match status" value="1"/>
</dbReference>
<dbReference type="SMART" id="SM00109">
    <property type="entry name" value="C1"/>
    <property type="match status" value="1"/>
</dbReference>
<dbReference type="AlphaFoldDB" id="A0A671M0X3"/>
<keyword evidence="10" id="KW-0067">ATP-binding</keyword>
<evidence type="ECO:0000256" key="5">
    <source>
        <dbReference type="ARBA" id="ARBA00022723"/>
    </source>
</evidence>
<dbReference type="SUPFAM" id="SSF103652">
    <property type="entry name" value="G protein-binding domain"/>
    <property type="match status" value="1"/>
</dbReference>
<dbReference type="Ensembl" id="ENSSANT00000025799.1">
    <property type="protein sequence ID" value="ENSSANP00000024223.1"/>
    <property type="gene ID" value="ENSSANG00000011537.1"/>
</dbReference>
<evidence type="ECO:0000313" key="19">
    <source>
        <dbReference type="Proteomes" id="UP000472260"/>
    </source>
</evidence>
<dbReference type="InterPro" id="IPR000961">
    <property type="entry name" value="AGC-kinase_C"/>
</dbReference>
<dbReference type="PROSITE" id="PS51285">
    <property type="entry name" value="AGC_KINASE_CTER"/>
    <property type="match status" value="1"/>
</dbReference>
<feature type="region of interest" description="Disordered" evidence="13">
    <location>
        <begin position="1209"/>
        <end position="1249"/>
    </location>
</feature>
<dbReference type="FunFam" id="3.30.200.20:FF:001568">
    <property type="entry name" value="Uncharacterized protein"/>
    <property type="match status" value="1"/>
</dbReference>
<dbReference type="FunFam" id="2.30.29.30:FF:000033">
    <property type="entry name" value="Rho-associated protein kinase 2"/>
    <property type="match status" value="1"/>
</dbReference>
<dbReference type="GO" id="GO:0008270">
    <property type="term" value="F:zinc ion binding"/>
    <property type="evidence" value="ECO:0007669"/>
    <property type="project" value="UniProtKB-KW"/>
</dbReference>
<evidence type="ECO:0000259" key="15">
    <source>
        <dbReference type="PROSITE" id="PS50011"/>
    </source>
</evidence>
<dbReference type="GO" id="GO:0005524">
    <property type="term" value="F:ATP binding"/>
    <property type="evidence" value="ECO:0007669"/>
    <property type="project" value="UniProtKB-KW"/>
</dbReference>
<dbReference type="Gene3D" id="1.10.510.10">
    <property type="entry name" value="Transferase(Phosphotransferase) domain 1"/>
    <property type="match status" value="1"/>
</dbReference>
<dbReference type="GO" id="GO:0010825">
    <property type="term" value="P:positive regulation of centrosome duplication"/>
    <property type="evidence" value="ECO:0007669"/>
    <property type="project" value="InterPro"/>
</dbReference>
<name>A0A671M0X3_9TELE</name>
<dbReference type="GO" id="GO:0007266">
    <property type="term" value="P:Rho protein signal transduction"/>
    <property type="evidence" value="ECO:0007669"/>
    <property type="project" value="InterPro"/>
</dbReference>
<dbReference type="Gene3D" id="3.30.60.20">
    <property type="match status" value="1"/>
</dbReference>